<evidence type="ECO:0000256" key="1">
    <source>
        <dbReference type="SAM" id="SignalP"/>
    </source>
</evidence>
<keyword evidence="1" id="KW-0732">Signal</keyword>
<accession>A0A4Q1C6C5</accession>
<dbReference type="OrthoDB" id="200209at2"/>
<feature type="chain" id="PRO_5021023799" description="TRASH domain-containing protein" evidence="1">
    <location>
        <begin position="30"/>
        <end position="108"/>
    </location>
</feature>
<evidence type="ECO:0000313" key="3">
    <source>
        <dbReference type="Proteomes" id="UP000290218"/>
    </source>
</evidence>
<dbReference type="AlphaFoldDB" id="A0A4Q1C6C5"/>
<proteinExistence type="predicted"/>
<dbReference type="Gene3D" id="1.10.620.20">
    <property type="entry name" value="Ribonucleotide Reductase, subunit A"/>
    <property type="match status" value="1"/>
</dbReference>
<reference evidence="2 3" key="1">
    <citation type="submission" date="2019-01" db="EMBL/GenBank/DDBJ databases">
        <title>Lacunisphaera sp. strain TWA-58.</title>
        <authorList>
            <person name="Chen W.-M."/>
        </authorList>
    </citation>
    <scope>NUCLEOTIDE SEQUENCE [LARGE SCALE GENOMIC DNA]</scope>
    <source>
        <strain evidence="2 3">TWA-58</strain>
    </source>
</reference>
<evidence type="ECO:0008006" key="4">
    <source>
        <dbReference type="Google" id="ProtNLM"/>
    </source>
</evidence>
<comment type="caution">
    <text evidence="2">The sequence shown here is derived from an EMBL/GenBank/DDBJ whole genome shotgun (WGS) entry which is preliminary data.</text>
</comment>
<dbReference type="GO" id="GO:0016491">
    <property type="term" value="F:oxidoreductase activity"/>
    <property type="evidence" value="ECO:0007669"/>
    <property type="project" value="InterPro"/>
</dbReference>
<dbReference type="RefSeq" id="WP_129045778.1">
    <property type="nucleotide sequence ID" value="NZ_SDHX01000001.1"/>
</dbReference>
<evidence type="ECO:0000313" key="2">
    <source>
        <dbReference type="EMBL" id="RXK54413.1"/>
    </source>
</evidence>
<gene>
    <name evidence="2" type="ORF">ESB00_00505</name>
</gene>
<keyword evidence="3" id="KW-1185">Reference proteome</keyword>
<name>A0A4Q1C6C5_9BACT</name>
<protein>
    <recommendedName>
        <fullName evidence="4">TRASH domain-containing protein</fullName>
    </recommendedName>
</protein>
<dbReference type="InterPro" id="IPR012348">
    <property type="entry name" value="RNR-like"/>
</dbReference>
<dbReference type="Proteomes" id="UP000290218">
    <property type="component" value="Unassembled WGS sequence"/>
</dbReference>
<dbReference type="EMBL" id="SDHX01000001">
    <property type="protein sequence ID" value="RXK54413.1"/>
    <property type="molecule type" value="Genomic_DNA"/>
</dbReference>
<sequence>MKPQSNTSSVLASLVLSLLFALLAPAIHAAEKPKEAVKPYPLNVCIVTDNDLGSMGDERTFVYEGQEIKICCKPCEKKFLKDPARYLKKLAPAPAEKSSAPEAHTTKS</sequence>
<feature type="signal peptide" evidence="1">
    <location>
        <begin position="1"/>
        <end position="29"/>
    </location>
</feature>
<organism evidence="2 3">
    <name type="scientific">Oleiharenicola lentus</name>
    <dbReference type="NCBI Taxonomy" id="2508720"/>
    <lineage>
        <taxon>Bacteria</taxon>
        <taxon>Pseudomonadati</taxon>
        <taxon>Verrucomicrobiota</taxon>
        <taxon>Opitutia</taxon>
        <taxon>Opitutales</taxon>
        <taxon>Opitutaceae</taxon>
        <taxon>Oleiharenicola</taxon>
    </lineage>
</organism>